<keyword evidence="4 7" id="KW-0812">Transmembrane</keyword>
<dbReference type="InterPro" id="IPR023090">
    <property type="entry name" value="UPF0702_alpha/beta_dom_sf"/>
</dbReference>
<evidence type="ECO:0000256" key="7">
    <source>
        <dbReference type="SAM" id="Phobius"/>
    </source>
</evidence>
<proteinExistence type="inferred from homology"/>
<accession>A0A3N0BT52</accession>
<evidence type="ECO:0000256" key="6">
    <source>
        <dbReference type="ARBA" id="ARBA00023136"/>
    </source>
</evidence>
<dbReference type="InterPro" id="IPR007353">
    <property type="entry name" value="DUF421"/>
</dbReference>
<keyword evidence="5 7" id="KW-1133">Transmembrane helix</keyword>
<keyword evidence="10" id="KW-1185">Reference proteome</keyword>
<dbReference type="Pfam" id="PF04239">
    <property type="entry name" value="DUF421"/>
    <property type="match status" value="1"/>
</dbReference>
<evidence type="ECO:0000256" key="3">
    <source>
        <dbReference type="ARBA" id="ARBA00022475"/>
    </source>
</evidence>
<keyword evidence="3" id="KW-1003">Cell membrane</keyword>
<evidence type="ECO:0000256" key="2">
    <source>
        <dbReference type="ARBA" id="ARBA00006448"/>
    </source>
</evidence>
<evidence type="ECO:0000313" key="9">
    <source>
        <dbReference type="EMBL" id="RNL51820.1"/>
    </source>
</evidence>
<organism evidence="9 10">
    <name type="scientific">Pedobacter jejuensis</name>
    <dbReference type="NCBI Taxonomy" id="1268550"/>
    <lineage>
        <taxon>Bacteria</taxon>
        <taxon>Pseudomonadati</taxon>
        <taxon>Bacteroidota</taxon>
        <taxon>Sphingobacteriia</taxon>
        <taxon>Sphingobacteriales</taxon>
        <taxon>Sphingobacteriaceae</taxon>
        <taxon>Pedobacter</taxon>
    </lineage>
</organism>
<comment type="caution">
    <text evidence="9">The sequence shown here is derived from an EMBL/GenBank/DDBJ whole genome shotgun (WGS) entry which is preliminary data.</text>
</comment>
<dbReference type="GO" id="GO:0005886">
    <property type="term" value="C:plasma membrane"/>
    <property type="evidence" value="ECO:0007669"/>
    <property type="project" value="UniProtKB-SubCell"/>
</dbReference>
<feature type="transmembrane region" description="Helical" evidence="7">
    <location>
        <begin position="76"/>
        <end position="98"/>
    </location>
</feature>
<keyword evidence="6 7" id="KW-0472">Membrane</keyword>
<comment type="subcellular location">
    <subcellularLocation>
        <location evidence="1">Cell membrane</location>
        <topology evidence="1">Multi-pass membrane protein</topology>
    </subcellularLocation>
</comment>
<dbReference type="PANTHER" id="PTHR34582:SF6">
    <property type="entry name" value="UPF0702 TRANSMEMBRANE PROTEIN YCAP"/>
    <property type="match status" value="1"/>
</dbReference>
<dbReference type="Gene3D" id="3.30.240.20">
    <property type="entry name" value="bsu07140 like domains"/>
    <property type="match status" value="1"/>
</dbReference>
<evidence type="ECO:0000256" key="1">
    <source>
        <dbReference type="ARBA" id="ARBA00004651"/>
    </source>
</evidence>
<gene>
    <name evidence="9" type="ORF">D7004_13840</name>
</gene>
<dbReference type="AlphaFoldDB" id="A0A3N0BT52"/>
<comment type="similarity">
    <text evidence="2">Belongs to the UPF0702 family.</text>
</comment>
<dbReference type="Proteomes" id="UP000274046">
    <property type="component" value="Unassembled WGS sequence"/>
</dbReference>
<evidence type="ECO:0000313" key="10">
    <source>
        <dbReference type="Proteomes" id="UP000274046"/>
    </source>
</evidence>
<dbReference type="EMBL" id="RBEE01000026">
    <property type="protein sequence ID" value="RNL51820.1"/>
    <property type="molecule type" value="Genomic_DNA"/>
</dbReference>
<protein>
    <submittedName>
        <fullName evidence="9">DUF421 domain-containing protein</fullName>
    </submittedName>
</protein>
<evidence type="ECO:0000256" key="4">
    <source>
        <dbReference type="ARBA" id="ARBA00022692"/>
    </source>
</evidence>
<dbReference type="PANTHER" id="PTHR34582">
    <property type="entry name" value="UPF0702 TRANSMEMBRANE PROTEIN YCAP"/>
    <property type="match status" value="1"/>
</dbReference>
<feature type="domain" description="YetF C-terminal" evidence="8">
    <location>
        <begin position="99"/>
        <end position="164"/>
    </location>
</feature>
<evidence type="ECO:0000256" key="5">
    <source>
        <dbReference type="ARBA" id="ARBA00022989"/>
    </source>
</evidence>
<name>A0A3N0BT52_9SPHI</name>
<feature type="transmembrane region" description="Helical" evidence="7">
    <location>
        <begin position="51"/>
        <end position="70"/>
    </location>
</feature>
<feature type="transmembrane region" description="Helical" evidence="7">
    <location>
        <begin position="20"/>
        <end position="39"/>
    </location>
</feature>
<reference evidence="9 10" key="1">
    <citation type="submission" date="2018-10" db="EMBL/GenBank/DDBJ databases">
        <title>Genome sequencing of Pedobacter jejuensis TNB23.</title>
        <authorList>
            <person name="Cho Y.-J."/>
            <person name="Cho A."/>
            <person name="Kim O.-S."/>
        </authorList>
    </citation>
    <scope>NUCLEOTIDE SEQUENCE [LARGE SCALE GENOMIC DNA]</scope>
    <source>
        <strain evidence="9 10">TNB23</strain>
    </source>
</reference>
<sequence>MLLLQIDYQNIFLKDLDFSLAIEIGIRTIIMFILVLVFLRSTGKKGVRQLSIFEVAIIIALGSAAGDPMFNGEFAIVPSLIVFLFILGTYRLITYLAAKSQTIENLLEGEPMYIIEDGMFTLKEDGDANFAKDEFFAEMRAQNIEHMGQVRTAILESNGQVSFLFYPVDAHKPGLPIYPKPFSKRSEEILNEGDYACTHCAKIEHLSVSSTCNRCGKKEWVLAIDTKREN</sequence>
<dbReference type="OrthoDB" id="6538282at2"/>
<evidence type="ECO:0000259" key="8">
    <source>
        <dbReference type="Pfam" id="PF04239"/>
    </source>
</evidence>